<proteinExistence type="inferred from homology"/>
<keyword evidence="12" id="KW-1185">Reference proteome</keyword>
<dbReference type="Pfam" id="PF09494">
    <property type="entry name" value="Slx4"/>
    <property type="match status" value="1"/>
</dbReference>
<dbReference type="GO" id="GO:0033557">
    <property type="term" value="C:Slx1-Slx4 complex"/>
    <property type="evidence" value="ECO:0007669"/>
    <property type="project" value="UniProtKB-UniRule"/>
</dbReference>
<organism evidence="11 12">
    <name type="scientific">Coniochaeta pulveracea</name>
    <dbReference type="NCBI Taxonomy" id="177199"/>
    <lineage>
        <taxon>Eukaryota</taxon>
        <taxon>Fungi</taxon>
        <taxon>Dikarya</taxon>
        <taxon>Ascomycota</taxon>
        <taxon>Pezizomycotina</taxon>
        <taxon>Sordariomycetes</taxon>
        <taxon>Sordariomycetidae</taxon>
        <taxon>Coniochaetales</taxon>
        <taxon>Coniochaetaceae</taxon>
        <taxon>Coniochaeta</taxon>
    </lineage>
</organism>
<evidence type="ECO:0000313" key="11">
    <source>
        <dbReference type="EMBL" id="RKU48226.1"/>
    </source>
</evidence>
<keyword evidence="5 9" id="KW-0233">DNA recombination</keyword>
<feature type="compositionally biased region" description="Polar residues" evidence="10">
    <location>
        <begin position="721"/>
        <end position="737"/>
    </location>
</feature>
<dbReference type="GO" id="GO:0006281">
    <property type="term" value="P:DNA repair"/>
    <property type="evidence" value="ECO:0007669"/>
    <property type="project" value="UniProtKB-UniRule"/>
</dbReference>
<feature type="region of interest" description="Disordered" evidence="10">
    <location>
        <begin position="556"/>
        <end position="584"/>
    </location>
</feature>
<dbReference type="HAMAP" id="MF_03110">
    <property type="entry name" value="Endonuc_su_Slx4"/>
    <property type="match status" value="1"/>
</dbReference>
<feature type="region of interest" description="Disordered" evidence="10">
    <location>
        <begin position="384"/>
        <end position="413"/>
    </location>
</feature>
<evidence type="ECO:0000256" key="9">
    <source>
        <dbReference type="HAMAP-Rule" id="MF_03110"/>
    </source>
</evidence>
<feature type="region of interest" description="Disordered" evidence="10">
    <location>
        <begin position="721"/>
        <end position="815"/>
    </location>
</feature>
<feature type="region of interest" description="Disordered" evidence="10">
    <location>
        <begin position="614"/>
        <end position="659"/>
    </location>
</feature>
<evidence type="ECO:0000256" key="7">
    <source>
        <dbReference type="ARBA" id="ARBA00023242"/>
    </source>
</evidence>
<keyword evidence="11" id="KW-0378">Hydrolase</keyword>
<feature type="compositionally biased region" description="Low complexity" evidence="10">
    <location>
        <begin position="832"/>
        <end position="843"/>
    </location>
</feature>
<evidence type="ECO:0000256" key="8">
    <source>
        <dbReference type="ARBA" id="ARBA00029496"/>
    </source>
</evidence>
<dbReference type="Proteomes" id="UP000275385">
    <property type="component" value="Unassembled WGS sequence"/>
</dbReference>
<feature type="region of interest" description="Disordered" evidence="10">
    <location>
        <begin position="155"/>
        <end position="176"/>
    </location>
</feature>
<dbReference type="EMBL" id="QVQW01000005">
    <property type="protein sequence ID" value="RKU48226.1"/>
    <property type="molecule type" value="Genomic_DNA"/>
</dbReference>
<evidence type="ECO:0000256" key="6">
    <source>
        <dbReference type="ARBA" id="ARBA00023204"/>
    </source>
</evidence>
<evidence type="ECO:0000256" key="1">
    <source>
        <dbReference type="ARBA" id="ARBA00004123"/>
    </source>
</evidence>
<evidence type="ECO:0000256" key="4">
    <source>
        <dbReference type="ARBA" id="ARBA00022763"/>
    </source>
</evidence>
<dbReference type="GO" id="GO:0017108">
    <property type="term" value="F:5'-flap endonuclease activity"/>
    <property type="evidence" value="ECO:0007669"/>
    <property type="project" value="InterPro"/>
</dbReference>
<dbReference type="GO" id="GO:0006310">
    <property type="term" value="P:DNA recombination"/>
    <property type="evidence" value="ECO:0007669"/>
    <property type="project" value="UniProtKB-UniRule"/>
</dbReference>
<keyword evidence="7 9" id="KW-0539">Nucleus</keyword>
<keyword evidence="3 9" id="KW-0597">Phosphoprotein</keyword>
<feature type="region of interest" description="Disordered" evidence="10">
    <location>
        <begin position="829"/>
        <end position="867"/>
    </location>
</feature>
<feature type="compositionally biased region" description="Basic residues" evidence="10">
    <location>
        <begin position="333"/>
        <end position="343"/>
    </location>
</feature>
<evidence type="ECO:0000313" key="12">
    <source>
        <dbReference type="Proteomes" id="UP000275385"/>
    </source>
</evidence>
<sequence length="940" mass="100661">MGSESHAVSCADNFTHDNSVIAVSSSPELPAIDDIVSRAVNQPVRWEPGRNTSIPQTASKTFLTASDLWRANQAELQNEHSPNICDSATQGLEHGRKCAVLSTTIEPVAPVATSGEIPSVGASPEVIVQQITTKRARKPRVKKTDTTIAPVEKEAPVKHQRARKTKAQDAKDGQTTLPKGKVTKVVAVKAKPSMKRAETVSKHFVRSGSAVTHPDAAVEALDPIVDPIDLEPALARRIDWTPTKDTVPLILSLDSPVPKGSGPLESTEPISSLQSTRDLFANLHDIYGCAGHAEKRRTSPAPAEAVDILGKRKLVEMVTTSGSSFSVANAPKPKAKAAKKKPRTITGLATAAYRVQDPSSEDQEKDDSLLHYFDMEQDTNAEVKTATTTTTTSKTTKGGAKPKPKKATKKRAEVPKPVLLSPATALRQVSRQDFVFGTSSQLATEEDAGLLRDIQQAMKASNQQDDDELDKLFASSPVNNALARNPSRKLWAAGARDADGDLLQVEVIDLVDDPAIPKDLTNPDVILTLVEPQNVQQPLSEWQKVVASEAVAQPDAISLPSSPTSEPRVEPQLHFRSRQKEISASSVTATVNSISAVTPRMAASSVLLTDLSDWDDEPPASNQEQFLTSQAGKSPKKSMNRATCEKTTHSTPDSPIARSLPAEARPPAVSKPMPKFEACSDVQLAEEVRKYGFKPIKRRAAAIALLTECWLSKNRALGTTAALSTSSKPSGKATTATIAPKARGRLKKDNVSAIEGSVSSPARAEPAKKPRGRPKKDTSTAVTTKTASKKVARATAEPVPRPSTPKGRKKSLPARDVVEIADSEDEAMAGFLSSPSPSLSLSPEPINEFSSPSPADVSMTEDDSLTATPTDDQAALFKRITDAVTSAPRSKDPANPSWHEKMLMYDPVVLEDLTAWLNGGQLDRVGWDGEASTADVKKCL</sequence>
<protein>
    <recommendedName>
        <fullName evidence="8 9">Structure-specific endonuclease subunit SLX4</fullName>
    </recommendedName>
</protein>
<dbReference type="STRING" id="177199.A0A420YKB9"/>
<dbReference type="CDD" id="cd22999">
    <property type="entry name" value="SAP_SLX4"/>
    <property type="match status" value="1"/>
</dbReference>
<accession>A0A420YKB9</accession>
<comment type="function">
    <text evidence="9">Regulatory subunit of the SLX1-SLX4 structure-specific endonuclease that resolves DNA secondary structures generated during DNA repair and recombination. Has endonuclease activity towards branched DNA substrates, introducing single-strand cuts in duplex DNA close to junctions with ss-DNA.</text>
</comment>
<dbReference type="InterPro" id="IPR018574">
    <property type="entry name" value="Structure-sp_endonuc_su_Slx4"/>
</dbReference>
<reference evidence="11 12" key="1">
    <citation type="submission" date="2018-08" db="EMBL/GenBank/DDBJ databases">
        <title>Draft genome of the lignicolous fungus Coniochaeta pulveracea.</title>
        <authorList>
            <person name="Borstlap C.J."/>
            <person name="De Witt R.N."/>
            <person name="Botha A."/>
            <person name="Volschenk H."/>
        </authorList>
    </citation>
    <scope>NUCLEOTIDE SEQUENCE [LARGE SCALE GENOMIC DNA]</scope>
    <source>
        <strain evidence="11 12">CAB683</strain>
    </source>
</reference>
<comment type="PTM">
    <text evidence="9">Phosphorylated in response to DNA damage.</text>
</comment>
<evidence type="ECO:0000256" key="10">
    <source>
        <dbReference type="SAM" id="MobiDB-lite"/>
    </source>
</evidence>
<keyword evidence="11" id="KW-0540">Nuclease</keyword>
<feature type="region of interest" description="Disordered" evidence="10">
    <location>
        <begin position="324"/>
        <end position="343"/>
    </location>
</feature>
<gene>
    <name evidence="9 11" type="primary">SLX4</name>
    <name evidence="11" type="ORF">DL546_003128</name>
</gene>
<keyword evidence="4 9" id="KW-0227">DNA damage</keyword>
<name>A0A420YKB9_9PEZI</name>
<keyword evidence="11" id="KW-0255">Endonuclease</keyword>
<comment type="similarity">
    <text evidence="2 9">Belongs to the SLX4 family.</text>
</comment>
<comment type="subunit">
    <text evidence="9">Forms a heterodimer with SLX1.</text>
</comment>
<evidence type="ECO:0000256" key="3">
    <source>
        <dbReference type="ARBA" id="ARBA00022553"/>
    </source>
</evidence>
<dbReference type="InterPro" id="IPR027784">
    <property type="entry name" value="Slx4_ascomycetes"/>
</dbReference>
<dbReference type="OrthoDB" id="5349119at2759"/>
<feature type="compositionally biased region" description="Polar residues" evidence="10">
    <location>
        <begin position="620"/>
        <end position="632"/>
    </location>
</feature>
<keyword evidence="6 9" id="KW-0234">DNA repair</keyword>
<dbReference type="GO" id="GO:0006260">
    <property type="term" value="P:DNA replication"/>
    <property type="evidence" value="ECO:0007669"/>
    <property type="project" value="InterPro"/>
</dbReference>
<dbReference type="AlphaFoldDB" id="A0A420YKB9"/>
<comment type="subcellular location">
    <subcellularLocation>
        <location evidence="1 9">Nucleus</location>
    </subcellularLocation>
</comment>
<evidence type="ECO:0000256" key="2">
    <source>
        <dbReference type="ARBA" id="ARBA00006661"/>
    </source>
</evidence>
<feature type="compositionally biased region" description="Low complexity" evidence="10">
    <location>
        <begin position="384"/>
        <end position="399"/>
    </location>
</feature>
<feature type="compositionally biased region" description="Basic and acidic residues" evidence="10">
    <location>
        <begin position="567"/>
        <end position="581"/>
    </location>
</feature>
<evidence type="ECO:0000256" key="5">
    <source>
        <dbReference type="ARBA" id="ARBA00023172"/>
    </source>
</evidence>
<feature type="compositionally biased region" description="Basic residues" evidence="10">
    <location>
        <begin position="400"/>
        <end position="409"/>
    </location>
</feature>
<comment type="caution">
    <text evidence="11">The sequence shown here is derived from an EMBL/GenBank/DDBJ whole genome shotgun (WGS) entry which is preliminary data.</text>
</comment>